<keyword evidence="1" id="KW-0812">Transmembrane</keyword>
<feature type="transmembrane region" description="Helical" evidence="1">
    <location>
        <begin position="345"/>
        <end position="363"/>
    </location>
</feature>
<feature type="transmembrane region" description="Helical" evidence="1">
    <location>
        <begin position="7"/>
        <end position="31"/>
    </location>
</feature>
<keyword evidence="1" id="KW-0472">Membrane</keyword>
<feature type="transmembrane region" description="Helical" evidence="1">
    <location>
        <begin position="319"/>
        <end position="338"/>
    </location>
</feature>
<feature type="transmembrane region" description="Helical" evidence="1">
    <location>
        <begin position="186"/>
        <end position="201"/>
    </location>
</feature>
<feature type="transmembrane region" description="Helical" evidence="1">
    <location>
        <begin position="138"/>
        <end position="157"/>
    </location>
</feature>
<feature type="transmembrane region" description="Helical" evidence="1">
    <location>
        <begin position="369"/>
        <end position="388"/>
    </location>
</feature>
<feature type="transmembrane region" description="Helical" evidence="1">
    <location>
        <begin position="164"/>
        <end position="180"/>
    </location>
</feature>
<organism evidence="2 3">
    <name type="scientific">Vibrio neptunius</name>
    <dbReference type="NCBI Taxonomy" id="170651"/>
    <lineage>
        <taxon>Bacteria</taxon>
        <taxon>Pseudomonadati</taxon>
        <taxon>Pseudomonadota</taxon>
        <taxon>Gammaproteobacteria</taxon>
        <taxon>Vibrionales</taxon>
        <taxon>Vibrionaceae</taxon>
        <taxon>Vibrio</taxon>
    </lineage>
</organism>
<feature type="transmembrane region" description="Helical" evidence="1">
    <location>
        <begin position="51"/>
        <end position="71"/>
    </location>
</feature>
<keyword evidence="3" id="KW-1185">Reference proteome</keyword>
<dbReference type="EMBL" id="JAFHLB010000012">
    <property type="protein sequence ID" value="MBN3578202.1"/>
    <property type="molecule type" value="Genomic_DNA"/>
</dbReference>
<dbReference type="RefSeq" id="WP_206369925.1">
    <property type="nucleotide sequence ID" value="NZ_CAWPTM010000029.1"/>
</dbReference>
<feature type="transmembrane region" description="Helical" evidence="1">
    <location>
        <begin position="208"/>
        <end position="227"/>
    </location>
</feature>
<keyword evidence="1" id="KW-1133">Transmembrane helix</keyword>
<gene>
    <name evidence="2" type="ORF">JYA62_11025</name>
</gene>
<sequence>MWTAVYILSILIFLPKYMLSPINMLFAYYGLWFVLPPLLGSTYTNGSMDNVYYDVSLALVTTNFVVCLLFLKFGEEIGKKLKVSESESLNTLDVRRSHLVILYLISTSMILLIVFNSGGISRWIENPGDAFLNRAGSGVYVILSHFFSIPLAALSGYYAYRKRSFFSVMIFFLWVVITSPVHGSKFQISLLVLISLLPWLRRKKTLSLEVFLVGIILVCVFLLGMFFRGFDVFDLEKLPTLFGYFTTLHNLAISVRDFEPGELFTFFLPFYKFLTPFGLEGGVEYYDMNHLLTDIYYPKAWEIRATEQWPVETDLYLNFYYWGGIPLIAFYMFTLGLLNSASMRFNNLGISVLSLLSTVFMLSHLRGSLYNHTDFYMLPYFLIIFFFLKRFRLG</sequence>
<evidence type="ECO:0000256" key="1">
    <source>
        <dbReference type="SAM" id="Phobius"/>
    </source>
</evidence>
<name>A0ABS3A3G0_9VIBR</name>
<reference evidence="2 3" key="1">
    <citation type="submission" date="2021-02" db="EMBL/GenBank/DDBJ databases">
        <title>Draft Genome Sequences of 5 Vibrio neptunius Strains Isolated From of Bivalve Hatcheries.</title>
        <authorList>
            <person name="Galvis F."/>
            <person name="Barja J.L."/>
            <person name="Lemos M.L."/>
            <person name="Balado M."/>
        </authorList>
    </citation>
    <scope>NUCLEOTIDE SEQUENCE [LARGE SCALE GENOMIC DNA]</scope>
    <source>
        <strain evidence="2 3">PP-145.98</strain>
    </source>
</reference>
<comment type="caution">
    <text evidence="2">The sequence shown here is derived from an EMBL/GenBank/DDBJ whole genome shotgun (WGS) entry which is preliminary data.</text>
</comment>
<evidence type="ECO:0008006" key="4">
    <source>
        <dbReference type="Google" id="ProtNLM"/>
    </source>
</evidence>
<feature type="transmembrane region" description="Helical" evidence="1">
    <location>
        <begin position="99"/>
        <end position="118"/>
    </location>
</feature>
<dbReference type="Proteomes" id="UP000779070">
    <property type="component" value="Unassembled WGS sequence"/>
</dbReference>
<evidence type="ECO:0000313" key="3">
    <source>
        <dbReference type="Proteomes" id="UP000779070"/>
    </source>
</evidence>
<accession>A0ABS3A3G0</accession>
<proteinExistence type="predicted"/>
<evidence type="ECO:0000313" key="2">
    <source>
        <dbReference type="EMBL" id="MBN3578202.1"/>
    </source>
</evidence>
<protein>
    <recommendedName>
        <fullName evidence="4">Oligosaccharide repeat unit polymerase</fullName>
    </recommendedName>
</protein>